<feature type="domain" description="Dienelactone hydrolase" evidence="1">
    <location>
        <begin position="28"/>
        <end position="252"/>
    </location>
</feature>
<dbReference type="PANTHER" id="PTHR17630:SF44">
    <property type="entry name" value="PROTEIN AIM2"/>
    <property type="match status" value="1"/>
</dbReference>
<dbReference type="EMBL" id="KN833020">
    <property type="protein sequence ID" value="KIM77955.1"/>
    <property type="molecule type" value="Genomic_DNA"/>
</dbReference>
<accession>A0A0C3EZH8</accession>
<dbReference type="Pfam" id="PF01738">
    <property type="entry name" value="DLH"/>
    <property type="match status" value="1"/>
</dbReference>
<evidence type="ECO:0000313" key="2">
    <source>
        <dbReference type="EMBL" id="KIM77955.1"/>
    </source>
</evidence>
<reference evidence="3" key="2">
    <citation type="submission" date="2015-01" db="EMBL/GenBank/DDBJ databases">
        <title>Evolutionary Origins and Diversification of the Mycorrhizal Mutualists.</title>
        <authorList>
            <consortium name="DOE Joint Genome Institute"/>
            <consortium name="Mycorrhizal Genomics Consortium"/>
            <person name="Kohler A."/>
            <person name="Kuo A."/>
            <person name="Nagy L.G."/>
            <person name="Floudas D."/>
            <person name="Copeland A."/>
            <person name="Barry K.W."/>
            <person name="Cichocki N."/>
            <person name="Veneault-Fourrey C."/>
            <person name="LaButti K."/>
            <person name="Lindquist E.A."/>
            <person name="Lipzen A."/>
            <person name="Lundell T."/>
            <person name="Morin E."/>
            <person name="Murat C."/>
            <person name="Riley R."/>
            <person name="Ohm R."/>
            <person name="Sun H."/>
            <person name="Tunlid A."/>
            <person name="Henrissat B."/>
            <person name="Grigoriev I.V."/>
            <person name="Hibbett D.S."/>
            <person name="Martin F."/>
        </authorList>
    </citation>
    <scope>NUCLEOTIDE SEQUENCE [LARGE SCALE GENOMIC DNA]</scope>
    <source>
        <strain evidence="3">F 1598</strain>
    </source>
</reference>
<dbReference type="OrthoDB" id="17560at2759"/>
<dbReference type="PANTHER" id="PTHR17630">
    <property type="entry name" value="DIENELACTONE HYDROLASE"/>
    <property type="match status" value="1"/>
</dbReference>
<organism evidence="2 3">
    <name type="scientific">Piloderma croceum (strain F 1598)</name>
    <dbReference type="NCBI Taxonomy" id="765440"/>
    <lineage>
        <taxon>Eukaryota</taxon>
        <taxon>Fungi</taxon>
        <taxon>Dikarya</taxon>
        <taxon>Basidiomycota</taxon>
        <taxon>Agaricomycotina</taxon>
        <taxon>Agaricomycetes</taxon>
        <taxon>Agaricomycetidae</taxon>
        <taxon>Atheliales</taxon>
        <taxon>Atheliaceae</taxon>
        <taxon>Piloderma</taxon>
    </lineage>
</organism>
<dbReference type="InParanoid" id="A0A0C3EZH8"/>
<gene>
    <name evidence="2" type="ORF">PILCRDRAFT_824949</name>
</gene>
<dbReference type="AlphaFoldDB" id="A0A0C3EZH8"/>
<dbReference type="Proteomes" id="UP000054166">
    <property type="component" value="Unassembled WGS sequence"/>
</dbReference>
<name>A0A0C3EZH8_PILCF</name>
<proteinExistence type="predicted"/>
<keyword evidence="3" id="KW-1185">Reference proteome</keyword>
<dbReference type="Gene3D" id="3.40.50.1820">
    <property type="entry name" value="alpha/beta hydrolase"/>
    <property type="match status" value="1"/>
</dbReference>
<reference evidence="2 3" key="1">
    <citation type="submission" date="2014-04" db="EMBL/GenBank/DDBJ databases">
        <authorList>
            <consortium name="DOE Joint Genome Institute"/>
            <person name="Kuo A."/>
            <person name="Tarkka M."/>
            <person name="Buscot F."/>
            <person name="Kohler A."/>
            <person name="Nagy L.G."/>
            <person name="Floudas D."/>
            <person name="Copeland A."/>
            <person name="Barry K.W."/>
            <person name="Cichocki N."/>
            <person name="Veneault-Fourrey C."/>
            <person name="LaButti K."/>
            <person name="Lindquist E.A."/>
            <person name="Lipzen A."/>
            <person name="Lundell T."/>
            <person name="Morin E."/>
            <person name="Murat C."/>
            <person name="Sun H."/>
            <person name="Tunlid A."/>
            <person name="Henrissat B."/>
            <person name="Grigoriev I.V."/>
            <person name="Hibbett D.S."/>
            <person name="Martin F."/>
            <person name="Nordberg H.P."/>
            <person name="Cantor M.N."/>
            <person name="Hua S.X."/>
        </authorList>
    </citation>
    <scope>NUCLEOTIDE SEQUENCE [LARGE SCALE GENOMIC DNA]</scope>
    <source>
        <strain evidence="2 3">F 1598</strain>
    </source>
</reference>
<dbReference type="HOGENOM" id="CLU_054590_2_2_1"/>
<dbReference type="InterPro" id="IPR002925">
    <property type="entry name" value="Dienelactn_hydro"/>
</dbReference>
<sequence length="253" mass="27794">MSLCDDCIKGASHEGNPEGTFEKIDGINCYIATPTGYYAKDKAILFLTDVFGPNLVNAQLLADGFANNGYKTVIPDYFFGDAIPPHMLSGGALHPSFNKQEWFQRRDLVQIRDALNKVITALKAEGVTRFGATGYCFGARFVFDLAFDNIIHVSVTAHPSQLKVPDDLEKYFALAKAPLLINSCSNDSQFPHEAQVKADEIFGDGKFAPGYVREYFDGCIHGFAVRGDMSDPKAKAGKEGAFQKSVLFFQSHL</sequence>
<protein>
    <recommendedName>
        <fullName evidence="1">Dienelactone hydrolase domain-containing protein</fullName>
    </recommendedName>
</protein>
<dbReference type="STRING" id="765440.A0A0C3EZH8"/>
<dbReference type="InterPro" id="IPR029058">
    <property type="entry name" value="AB_hydrolase_fold"/>
</dbReference>
<dbReference type="GO" id="GO:0016787">
    <property type="term" value="F:hydrolase activity"/>
    <property type="evidence" value="ECO:0007669"/>
    <property type="project" value="InterPro"/>
</dbReference>
<dbReference type="SUPFAM" id="SSF53474">
    <property type="entry name" value="alpha/beta-Hydrolases"/>
    <property type="match status" value="1"/>
</dbReference>
<evidence type="ECO:0000259" key="1">
    <source>
        <dbReference type="Pfam" id="PF01738"/>
    </source>
</evidence>
<evidence type="ECO:0000313" key="3">
    <source>
        <dbReference type="Proteomes" id="UP000054166"/>
    </source>
</evidence>